<keyword evidence="2" id="KW-1185">Reference proteome</keyword>
<dbReference type="Proteomes" id="UP001314635">
    <property type="component" value="Unassembled WGS sequence"/>
</dbReference>
<comment type="caution">
    <text evidence="1">The sequence shown here is derived from an EMBL/GenBank/DDBJ whole genome shotgun (WGS) entry which is preliminary data.</text>
</comment>
<organism evidence="1 2">
    <name type="scientific">Bradyrhizobium denitrificans</name>
    <dbReference type="NCBI Taxonomy" id="2734912"/>
    <lineage>
        <taxon>Bacteria</taxon>
        <taxon>Pseudomonadati</taxon>
        <taxon>Pseudomonadota</taxon>
        <taxon>Alphaproteobacteria</taxon>
        <taxon>Hyphomicrobiales</taxon>
        <taxon>Nitrobacteraceae</taxon>
        <taxon>Bradyrhizobium</taxon>
    </lineage>
</organism>
<gene>
    <name evidence="1" type="primary">hybE</name>
    <name evidence="1" type="ORF">JQ619_36790</name>
</gene>
<reference evidence="2" key="1">
    <citation type="journal article" date="2021" name="ISME J.">
        <title>Evolutionary origin and ecological implication of a unique nif island in free-living Bradyrhizobium lineages.</title>
        <authorList>
            <person name="Tao J."/>
        </authorList>
    </citation>
    <scope>NUCLEOTIDE SEQUENCE [LARGE SCALE GENOMIC DNA]</scope>
    <source>
        <strain evidence="2">SZCCT0094</strain>
    </source>
</reference>
<dbReference type="NCBIfam" id="TIGR03993">
    <property type="entry name" value="hydrog_HybE"/>
    <property type="match status" value="1"/>
</dbReference>
<proteinExistence type="predicted"/>
<sequence length="167" mass="17590">MSAVLAGQGTMELAPAAWGEHLASIYREIGGRAMRELPIYHDALTVEAVGFDSFAGMTIGIVITPWFMNVVTPARHGAPGASVAIELPAGTFEFTVGDVEGFGRIASCSLFSPMFQFEDMAAARAAAEAALATLLTAPDAEELPRSAAASAIDRRSFLRGTLSERRA</sequence>
<protein>
    <submittedName>
        <fullName evidence="1">[NiFe]-hydrogenase assembly chaperone HybE</fullName>
    </submittedName>
</protein>
<dbReference type="Gene3D" id="3.30.1460.40">
    <property type="entry name" value="[NiFe]-hydrogenase assembly chaperone, HybE"/>
    <property type="match status" value="1"/>
</dbReference>
<dbReference type="Pfam" id="PF11939">
    <property type="entry name" value="NiFe-hyd_HybE"/>
    <property type="match status" value="1"/>
</dbReference>
<dbReference type="InterPro" id="IPR038530">
    <property type="entry name" value="NiFe-hyd_HybE_sf"/>
</dbReference>
<name>A0ABS5GJ14_9BRAD</name>
<dbReference type="InterPro" id="IPR023994">
    <property type="entry name" value="NiFe-hyd_HybE"/>
</dbReference>
<accession>A0ABS5GJ14</accession>
<evidence type="ECO:0000313" key="2">
    <source>
        <dbReference type="Proteomes" id="UP001314635"/>
    </source>
</evidence>
<dbReference type="RefSeq" id="WP_172240595.1">
    <property type="nucleotide sequence ID" value="NZ_JABFDP010000027.1"/>
</dbReference>
<evidence type="ECO:0000313" key="1">
    <source>
        <dbReference type="EMBL" id="MBR1141319.1"/>
    </source>
</evidence>
<dbReference type="EMBL" id="JAFCLK010000061">
    <property type="protein sequence ID" value="MBR1141319.1"/>
    <property type="molecule type" value="Genomic_DNA"/>
</dbReference>